<evidence type="ECO:0000256" key="1">
    <source>
        <dbReference type="SAM" id="SignalP"/>
    </source>
</evidence>
<feature type="signal peptide" evidence="1">
    <location>
        <begin position="1"/>
        <end position="25"/>
    </location>
</feature>
<name>A0A078LQT1_CITKO</name>
<organism evidence="2">
    <name type="scientific">Citrobacter koseri</name>
    <name type="common">Citrobacter diversus</name>
    <dbReference type="NCBI Taxonomy" id="545"/>
    <lineage>
        <taxon>Bacteria</taxon>
        <taxon>Pseudomonadati</taxon>
        <taxon>Pseudomonadota</taxon>
        <taxon>Gammaproteobacteria</taxon>
        <taxon>Enterobacterales</taxon>
        <taxon>Enterobacteriaceae</taxon>
        <taxon>Citrobacter</taxon>
    </lineage>
</organism>
<gene>
    <name evidence="2" type="ORF">BN1086_04997</name>
</gene>
<proteinExistence type="predicted"/>
<reference evidence="2" key="1">
    <citation type="submission" date="2014-06" db="EMBL/GenBank/DDBJ databases">
        <authorList>
            <person name="Urmite Genomes Urmite Genomes"/>
        </authorList>
    </citation>
    <scope>NUCLEOTIDE SEQUENCE</scope>
</reference>
<accession>A0A078LQT1</accession>
<sequence>MFKRNILLVLLSLLLSACSSKSLFLGDYYNAGLDDNMCFYKEDSFFHPSRNGTCIFESDTVIGMRSNKESFLVLFGTIASSTGYTAVYDIDRNNVDELSDIFMNFVKWSQLNNKEREREAALFNNSSASGNKAATKWDIEYSYLNTAPKTMNYNKYKNTPLLKINNKGHSYLGIPLEETWLLTPEQAIKFVLVIKRTSMFLK</sequence>
<dbReference type="EMBL" id="LK931339">
    <property type="protein sequence ID" value="CDZ86744.1"/>
    <property type="molecule type" value="Genomic_DNA"/>
</dbReference>
<evidence type="ECO:0000313" key="2">
    <source>
        <dbReference type="EMBL" id="CDZ86744.1"/>
    </source>
</evidence>
<keyword evidence="1" id="KW-0732">Signal</keyword>
<evidence type="ECO:0008006" key="3">
    <source>
        <dbReference type="Google" id="ProtNLM"/>
    </source>
</evidence>
<feature type="chain" id="PRO_5001741500" description="Lipoprotein" evidence="1">
    <location>
        <begin position="26"/>
        <end position="202"/>
    </location>
</feature>
<dbReference type="PROSITE" id="PS51257">
    <property type="entry name" value="PROKAR_LIPOPROTEIN"/>
    <property type="match status" value="1"/>
</dbReference>
<dbReference type="AlphaFoldDB" id="A0A078LQT1"/>
<protein>
    <recommendedName>
        <fullName evidence="3">Lipoprotein</fullName>
    </recommendedName>
</protein>
<dbReference type="PATRIC" id="fig|545.12.peg.5039"/>